<keyword evidence="1" id="KW-0472">Membrane</keyword>
<name>A0A2P4PI55_RHIID</name>
<accession>A0A2P4PI55</accession>
<sequence length="69" mass="8223">MVMKWCYSFISNIPIAWNIGMMFLCRYYITVNLQSDIKICAILFTCNALCMIRAILFCKYRFIVRDFST</sequence>
<feature type="transmembrane region" description="Helical" evidence="1">
    <location>
        <begin position="7"/>
        <end position="29"/>
    </location>
</feature>
<organism evidence="2 3">
    <name type="scientific">Rhizophagus irregularis (strain DAOM 181602 / DAOM 197198 / MUCL 43194)</name>
    <name type="common">Arbuscular mycorrhizal fungus</name>
    <name type="synonym">Glomus intraradices</name>
    <dbReference type="NCBI Taxonomy" id="747089"/>
    <lineage>
        <taxon>Eukaryota</taxon>
        <taxon>Fungi</taxon>
        <taxon>Fungi incertae sedis</taxon>
        <taxon>Mucoromycota</taxon>
        <taxon>Glomeromycotina</taxon>
        <taxon>Glomeromycetes</taxon>
        <taxon>Glomerales</taxon>
        <taxon>Glomeraceae</taxon>
        <taxon>Rhizophagus</taxon>
    </lineage>
</organism>
<keyword evidence="1" id="KW-0812">Transmembrane</keyword>
<keyword evidence="1" id="KW-1133">Transmembrane helix</keyword>
<keyword evidence="3" id="KW-1185">Reference proteome</keyword>
<feature type="transmembrane region" description="Helical" evidence="1">
    <location>
        <begin position="35"/>
        <end position="56"/>
    </location>
</feature>
<reference evidence="2 3" key="1">
    <citation type="journal article" date="2013" name="Proc. Natl. Acad. Sci. U.S.A.">
        <title>Genome of an arbuscular mycorrhizal fungus provides insight into the oldest plant symbiosis.</title>
        <authorList>
            <person name="Tisserant E."/>
            <person name="Malbreil M."/>
            <person name="Kuo A."/>
            <person name="Kohler A."/>
            <person name="Symeonidi A."/>
            <person name="Balestrini R."/>
            <person name="Charron P."/>
            <person name="Duensing N."/>
            <person name="Frei Dit Frey N."/>
            <person name="Gianinazzi-Pearson V."/>
            <person name="Gilbert L.B."/>
            <person name="Handa Y."/>
            <person name="Herr J.R."/>
            <person name="Hijri M."/>
            <person name="Koul R."/>
            <person name="Kawaguchi M."/>
            <person name="Krajinski F."/>
            <person name="Lammers P.J."/>
            <person name="Masclaux F.G."/>
            <person name="Murat C."/>
            <person name="Morin E."/>
            <person name="Ndikumana S."/>
            <person name="Pagni M."/>
            <person name="Petitpierre D."/>
            <person name="Requena N."/>
            <person name="Rosikiewicz P."/>
            <person name="Riley R."/>
            <person name="Saito K."/>
            <person name="San Clemente H."/>
            <person name="Shapiro H."/>
            <person name="van Tuinen D."/>
            <person name="Becard G."/>
            <person name="Bonfante P."/>
            <person name="Paszkowski U."/>
            <person name="Shachar-Hill Y.Y."/>
            <person name="Tuskan G.A."/>
            <person name="Young P.W."/>
            <person name="Sanders I.R."/>
            <person name="Henrissat B."/>
            <person name="Rensing S.A."/>
            <person name="Grigoriev I.V."/>
            <person name="Corradi N."/>
            <person name="Roux C."/>
            <person name="Martin F."/>
        </authorList>
    </citation>
    <scope>NUCLEOTIDE SEQUENCE [LARGE SCALE GENOMIC DNA]</scope>
    <source>
        <strain evidence="2 3">DAOM 197198</strain>
    </source>
</reference>
<evidence type="ECO:0000313" key="2">
    <source>
        <dbReference type="EMBL" id="POG65075.1"/>
    </source>
</evidence>
<dbReference type="EMBL" id="AUPC02000223">
    <property type="protein sequence ID" value="POG65075.1"/>
    <property type="molecule type" value="Genomic_DNA"/>
</dbReference>
<protein>
    <submittedName>
        <fullName evidence="2">Uncharacterized protein</fullName>
    </submittedName>
</protein>
<comment type="caution">
    <text evidence="2">The sequence shown here is derived from an EMBL/GenBank/DDBJ whole genome shotgun (WGS) entry which is preliminary data.</text>
</comment>
<gene>
    <name evidence="2" type="ORF">GLOIN_2v1669566</name>
</gene>
<evidence type="ECO:0000313" key="3">
    <source>
        <dbReference type="Proteomes" id="UP000018888"/>
    </source>
</evidence>
<reference evidence="2 3" key="2">
    <citation type="journal article" date="2018" name="New Phytol.">
        <title>High intraspecific genome diversity in the model arbuscular mycorrhizal symbiont Rhizophagus irregularis.</title>
        <authorList>
            <person name="Chen E.C.H."/>
            <person name="Morin E."/>
            <person name="Beaudet D."/>
            <person name="Noel J."/>
            <person name="Yildirir G."/>
            <person name="Ndikumana S."/>
            <person name="Charron P."/>
            <person name="St-Onge C."/>
            <person name="Giorgi J."/>
            <person name="Kruger M."/>
            <person name="Marton T."/>
            <person name="Ropars J."/>
            <person name="Grigoriev I.V."/>
            <person name="Hainaut M."/>
            <person name="Henrissat B."/>
            <person name="Roux C."/>
            <person name="Martin F."/>
            <person name="Corradi N."/>
        </authorList>
    </citation>
    <scope>NUCLEOTIDE SEQUENCE [LARGE SCALE GENOMIC DNA]</scope>
    <source>
        <strain evidence="2 3">DAOM 197198</strain>
    </source>
</reference>
<dbReference type="Proteomes" id="UP000018888">
    <property type="component" value="Unassembled WGS sequence"/>
</dbReference>
<dbReference type="AlphaFoldDB" id="A0A2P4PI55"/>
<evidence type="ECO:0000256" key="1">
    <source>
        <dbReference type="SAM" id="Phobius"/>
    </source>
</evidence>
<proteinExistence type="predicted"/>